<dbReference type="OrthoDB" id="37659at2759"/>
<evidence type="ECO:0000256" key="1">
    <source>
        <dbReference type="ARBA" id="ARBA00006484"/>
    </source>
</evidence>
<gene>
    <name evidence="4" type="ORF">DHEL01_v202898</name>
</gene>
<dbReference type="SUPFAM" id="SSF51735">
    <property type="entry name" value="NAD(P)-binding Rossmann-fold domains"/>
    <property type="match status" value="1"/>
</dbReference>
<dbReference type="AlphaFoldDB" id="A0A2P5I882"/>
<dbReference type="InterPro" id="IPR052178">
    <property type="entry name" value="Sec_Metab_Biosynth_SDR"/>
</dbReference>
<comment type="caution">
    <text evidence="4">The sequence shown here is derived from an EMBL/GenBank/DDBJ whole genome shotgun (WGS) entry which is preliminary data.</text>
</comment>
<keyword evidence="3" id="KW-0560">Oxidoreductase</keyword>
<keyword evidence="5" id="KW-1185">Reference proteome</keyword>
<organism evidence="4 5">
    <name type="scientific">Diaporthe helianthi</name>
    <dbReference type="NCBI Taxonomy" id="158607"/>
    <lineage>
        <taxon>Eukaryota</taxon>
        <taxon>Fungi</taxon>
        <taxon>Dikarya</taxon>
        <taxon>Ascomycota</taxon>
        <taxon>Pezizomycotina</taxon>
        <taxon>Sordariomycetes</taxon>
        <taxon>Sordariomycetidae</taxon>
        <taxon>Diaporthales</taxon>
        <taxon>Diaporthaceae</taxon>
        <taxon>Diaporthe</taxon>
    </lineage>
</organism>
<accession>A0A2P5I882</accession>
<dbReference type="Proteomes" id="UP000094444">
    <property type="component" value="Unassembled WGS sequence"/>
</dbReference>
<keyword evidence="2" id="KW-0521">NADP</keyword>
<dbReference type="InterPro" id="IPR002347">
    <property type="entry name" value="SDR_fam"/>
</dbReference>
<dbReference type="Pfam" id="PF00106">
    <property type="entry name" value="adh_short"/>
    <property type="match status" value="1"/>
</dbReference>
<reference evidence="4" key="1">
    <citation type="submission" date="2017-09" db="EMBL/GenBank/DDBJ databases">
        <title>Polyketide synthases of a Diaporthe helianthi virulent isolate.</title>
        <authorList>
            <person name="Baroncelli R."/>
        </authorList>
    </citation>
    <scope>NUCLEOTIDE SEQUENCE [LARGE SCALE GENOMIC DNA]</scope>
    <source>
        <strain evidence="4">7/96</strain>
    </source>
</reference>
<dbReference type="PANTHER" id="PTHR43618:SF13">
    <property type="entry name" value="CHAIN DEHYDROGENASE, PUTATIVE (AFU_ORTHOLOGUE AFUA_1G17650)-RELATED"/>
    <property type="match status" value="1"/>
</dbReference>
<dbReference type="CDD" id="cd05233">
    <property type="entry name" value="SDR_c"/>
    <property type="match status" value="1"/>
</dbReference>
<proteinExistence type="inferred from homology"/>
<dbReference type="Gene3D" id="3.40.50.720">
    <property type="entry name" value="NAD(P)-binding Rossmann-like Domain"/>
    <property type="match status" value="1"/>
</dbReference>
<comment type="similarity">
    <text evidence="1">Belongs to the short-chain dehydrogenases/reductases (SDR) family.</text>
</comment>
<dbReference type="InterPro" id="IPR036291">
    <property type="entry name" value="NAD(P)-bd_dom_sf"/>
</dbReference>
<sequence length="283" mass="30267">MASPRPPIALITAGSAGLGACVAELFARNGMRVVINYASNAQRAEELVSKLKSISTLAPAEGRVDYHAVKADLASRPDVERLVEEAVDVMCPSGGGVEGEGEGEGKRQRLDVVFSNGGWTHMRNLYDLEDNMVDEDWDRCFTVNVKSHLWLMHAAKPYLSAGWDDDDGGSQESGCFVTTASLAGVKVSGSSLAYAVTKAAHLHLAKALAMLAAPKVRVNSVSPGLLLTEWGLRFPPERIQAMTEASKLKRLAAVEDVAEQVLTYVKNKSVTGQNMVLDGGLSL</sequence>
<evidence type="ECO:0000256" key="3">
    <source>
        <dbReference type="ARBA" id="ARBA00023002"/>
    </source>
</evidence>
<evidence type="ECO:0000313" key="5">
    <source>
        <dbReference type="Proteomes" id="UP000094444"/>
    </source>
</evidence>
<dbReference type="PRINTS" id="PR00081">
    <property type="entry name" value="GDHRDH"/>
</dbReference>
<dbReference type="InParanoid" id="A0A2P5I882"/>
<dbReference type="STRING" id="158607.A0A2P5I882"/>
<dbReference type="PANTHER" id="PTHR43618">
    <property type="entry name" value="7-ALPHA-HYDROXYSTEROID DEHYDROGENASE"/>
    <property type="match status" value="1"/>
</dbReference>
<dbReference type="GO" id="GO:0016491">
    <property type="term" value="F:oxidoreductase activity"/>
    <property type="evidence" value="ECO:0007669"/>
    <property type="project" value="UniProtKB-KW"/>
</dbReference>
<evidence type="ECO:0000256" key="2">
    <source>
        <dbReference type="ARBA" id="ARBA00022857"/>
    </source>
</evidence>
<protein>
    <submittedName>
        <fullName evidence="4">Short chain dehydrogenase</fullName>
    </submittedName>
</protein>
<dbReference type="EMBL" id="MAVT02000166">
    <property type="protein sequence ID" value="POS78714.1"/>
    <property type="molecule type" value="Genomic_DNA"/>
</dbReference>
<evidence type="ECO:0000313" key="4">
    <source>
        <dbReference type="EMBL" id="POS78714.1"/>
    </source>
</evidence>
<dbReference type="PROSITE" id="PS51257">
    <property type="entry name" value="PROKAR_LIPOPROTEIN"/>
    <property type="match status" value="1"/>
</dbReference>
<name>A0A2P5I882_DIAHE</name>